<evidence type="ECO:0000313" key="3">
    <source>
        <dbReference type="Proteomes" id="UP000799424"/>
    </source>
</evidence>
<dbReference type="Proteomes" id="UP000799424">
    <property type="component" value="Unassembled WGS sequence"/>
</dbReference>
<gene>
    <name evidence="2" type="ORF">CC86DRAFT_381509</name>
</gene>
<evidence type="ECO:0000256" key="1">
    <source>
        <dbReference type="SAM" id="SignalP"/>
    </source>
</evidence>
<proteinExistence type="predicted"/>
<sequence>MKPSALLPLFALTQVSLADFFLFRVKAGNDYGYKISDVPNPGCKMPGQNIPWYPAKNDVSGGKLGVRCNGDGCSESNDPSGIDEMEMHFSNNPPWHWTIRKSQNFEMIDTNGGNGWGKCALLPGFTYKCRGGNGVDEGYRKFHCKTRITAGQIMQAK</sequence>
<keyword evidence="3" id="KW-1185">Reference proteome</keyword>
<name>A0A6A7A4K0_9PLEO</name>
<feature type="signal peptide" evidence="1">
    <location>
        <begin position="1"/>
        <end position="18"/>
    </location>
</feature>
<protein>
    <submittedName>
        <fullName evidence="2">Uncharacterized protein</fullName>
    </submittedName>
</protein>
<feature type="chain" id="PRO_5025446712" evidence="1">
    <location>
        <begin position="19"/>
        <end position="157"/>
    </location>
</feature>
<reference evidence="2" key="1">
    <citation type="journal article" date="2020" name="Stud. Mycol.">
        <title>101 Dothideomycetes genomes: a test case for predicting lifestyles and emergence of pathogens.</title>
        <authorList>
            <person name="Haridas S."/>
            <person name="Albert R."/>
            <person name="Binder M."/>
            <person name="Bloem J."/>
            <person name="Labutti K."/>
            <person name="Salamov A."/>
            <person name="Andreopoulos B."/>
            <person name="Baker S."/>
            <person name="Barry K."/>
            <person name="Bills G."/>
            <person name="Bluhm B."/>
            <person name="Cannon C."/>
            <person name="Castanera R."/>
            <person name="Culley D."/>
            <person name="Daum C."/>
            <person name="Ezra D."/>
            <person name="Gonzalez J."/>
            <person name="Henrissat B."/>
            <person name="Kuo A."/>
            <person name="Liang C."/>
            <person name="Lipzen A."/>
            <person name="Lutzoni F."/>
            <person name="Magnuson J."/>
            <person name="Mondo S."/>
            <person name="Nolan M."/>
            <person name="Ohm R."/>
            <person name="Pangilinan J."/>
            <person name="Park H.-J."/>
            <person name="Ramirez L."/>
            <person name="Alfaro M."/>
            <person name="Sun H."/>
            <person name="Tritt A."/>
            <person name="Yoshinaga Y."/>
            <person name="Zwiers L.-H."/>
            <person name="Turgeon B."/>
            <person name="Goodwin S."/>
            <person name="Spatafora J."/>
            <person name="Crous P."/>
            <person name="Grigoriev I."/>
        </authorList>
    </citation>
    <scope>NUCLEOTIDE SEQUENCE</scope>
    <source>
        <strain evidence="2">CBS 113818</strain>
    </source>
</reference>
<dbReference type="AlphaFoldDB" id="A0A6A7A4K0"/>
<dbReference type="EMBL" id="MU006224">
    <property type="protein sequence ID" value="KAF2827505.1"/>
    <property type="molecule type" value="Genomic_DNA"/>
</dbReference>
<dbReference type="OrthoDB" id="3770142at2759"/>
<organism evidence="2 3">
    <name type="scientific">Ophiobolus disseminans</name>
    <dbReference type="NCBI Taxonomy" id="1469910"/>
    <lineage>
        <taxon>Eukaryota</taxon>
        <taxon>Fungi</taxon>
        <taxon>Dikarya</taxon>
        <taxon>Ascomycota</taxon>
        <taxon>Pezizomycotina</taxon>
        <taxon>Dothideomycetes</taxon>
        <taxon>Pleosporomycetidae</taxon>
        <taxon>Pleosporales</taxon>
        <taxon>Pleosporineae</taxon>
        <taxon>Phaeosphaeriaceae</taxon>
        <taxon>Ophiobolus</taxon>
    </lineage>
</organism>
<accession>A0A6A7A4K0</accession>
<evidence type="ECO:0000313" key="2">
    <source>
        <dbReference type="EMBL" id="KAF2827505.1"/>
    </source>
</evidence>
<keyword evidence="1" id="KW-0732">Signal</keyword>